<proteinExistence type="predicted"/>
<dbReference type="RefSeq" id="WP_107288733.1">
    <property type="nucleotide sequence ID" value="NZ_PYNF01000002.1"/>
</dbReference>
<name>A0A2T3KMM6_9GAMM</name>
<feature type="signal peptide" evidence="1">
    <location>
        <begin position="1"/>
        <end position="22"/>
    </location>
</feature>
<protein>
    <recommendedName>
        <fullName evidence="4">Conjugal transfer protein TraF</fullName>
    </recommendedName>
</protein>
<gene>
    <name evidence="2" type="ORF">C9J27_02975</name>
</gene>
<evidence type="ECO:0000256" key="1">
    <source>
        <dbReference type="SAM" id="SignalP"/>
    </source>
</evidence>
<dbReference type="Gene3D" id="2.40.160.60">
    <property type="entry name" value="Outer membrane protein transport protein (OMPP1/FadL/TodX)"/>
    <property type="match status" value="1"/>
</dbReference>
<feature type="chain" id="PRO_5015724393" description="Conjugal transfer protein TraF" evidence="1">
    <location>
        <begin position="23"/>
        <end position="391"/>
    </location>
</feature>
<dbReference type="EMBL" id="PYNF01000002">
    <property type="protein sequence ID" value="PSV01005.1"/>
    <property type="molecule type" value="Genomic_DNA"/>
</dbReference>
<reference evidence="2 3" key="1">
    <citation type="submission" date="2018-01" db="EMBL/GenBank/DDBJ databases">
        <title>Whole genome sequencing of Histamine producing bacteria.</title>
        <authorList>
            <person name="Butler K."/>
        </authorList>
    </citation>
    <scope>NUCLEOTIDE SEQUENCE [LARGE SCALE GENOMIC DNA]</scope>
    <source>
        <strain evidence="2 3">FS-7.2</strain>
    </source>
</reference>
<evidence type="ECO:0008006" key="4">
    <source>
        <dbReference type="Google" id="ProtNLM"/>
    </source>
</evidence>
<organism evidence="2 3">
    <name type="scientific">Photobacterium kishitanii</name>
    <dbReference type="NCBI Taxonomy" id="318456"/>
    <lineage>
        <taxon>Bacteria</taxon>
        <taxon>Pseudomonadati</taxon>
        <taxon>Pseudomonadota</taxon>
        <taxon>Gammaproteobacteria</taxon>
        <taxon>Vibrionales</taxon>
        <taxon>Vibrionaceae</taxon>
        <taxon>Photobacterium</taxon>
    </lineage>
</organism>
<accession>A0A2T3KMM6</accession>
<dbReference type="InterPro" id="IPR032811">
    <property type="entry name" value="Put_conjugal_transfer"/>
</dbReference>
<dbReference type="Proteomes" id="UP000241426">
    <property type="component" value="Unassembled WGS sequence"/>
</dbReference>
<evidence type="ECO:0000313" key="2">
    <source>
        <dbReference type="EMBL" id="PSV01005.1"/>
    </source>
</evidence>
<evidence type="ECO:0000313" key="3">
    <source>
        <dbReference type="Proteomes" id="UP000241426"/>
    </source>
</evidence>
<keyword evidence="1" id="KW-0732">Signal</keyword>
<comment type="caution">
    <text evidence="2">The sequence shown here is derived from an EMBL/GenBank/DDBJ whole genome shotgun (WGS) entry which is preliminary data.</text>
</comment>
<dbReference type="Pfam" id="PF13729">
    <property type="entry name" value="TraF_2"/>
    <property type="match status" value="1"/>
</dbReference>
<dbReference type="AlphaFoldDB" id="A0A2T3KMM6"/>
<sequence>MKSNNIYLALIPALLVSGSVLANSDTRSVAMGGTGVAASNYLSAPFHNPALVANNSTDDHFGLVLPSVSLRARDSSNLIDNINNFQDLNNEFFNDKNSNYSKLTNEQAKKWEDQLNSIHDGSVLASARVGAAISIPSKVISTSIFLKTGIDAVANVSLDKSDLDISKYNPKAGFSNSGIELTASGVAEVGVSLAKSFDFSNGRSLMFGMSPKFQYLSVAHYADTLDMFDISDFDLNKNASKQGGFNIDVGAAFKPIENVTIGIVGENLISRKINSTGLDGVVNLYEITPSVKAGISYSYHGMTVTTDIDLNKYKTLVMGEQKFFNAGIEYDCYKWIQLRAGYKKDMLNKDADGVVSAGVGLKPFGAFGIDIAAQKAGERDYTASVQFVVEL</sequence>